<dbReference type="InterPro" id="IPR007759">
    <property type="entry name" value="Asxl_HARE-HTH"/>
</dbReference>
<evidence type="ECO:0000256" key="5">
    <source>
        <dbReference type="ARBA" id="ARBA00023163"/>
    </source>
</evidence>
<dbReference type="InterPro" id="IPR029757">
    <property type="entry name" value="RpoE"/>
</dbReference>
<keyword evidence="10" id="KW-1185">Reference proteome</keyword>
<feature type="compositionally biased region" description="Acidic residues" evidence="7">
    <location>
        <begin position="126"/>
        <end position="190"/>
    </location>
</feature>
<dbReference type="GO" id="GO:0003899">
    <property type="term" value="F:DNA-directed RNA polymerase activity"/>
    <property type="evidence" value="ECO:0007669"/>
    <property type="project" value="UniProtKB-UniRule"/>
</dbReference>
<feature type="region of interest" description="Disordered" evidence="7">
    <location>
        <begin position="125"/>
        <end position="190"/>
    </location>
</feature>
<keyword evidence="3 6" id="KW-0808">Transferase</keyword>
<name>A0A2A5RXS9_9LACT</name>
<keyword evidence="4 6" id="KW-0548">Nucleotidyltransferase</keyword>
<evidence type="ECO:0000256" key="6">
    <source>
        <dbReference type="HAMAP-Rule" id="MF_00357"/>
    </source>
</evidence>
<evidence type="ECO:0000256" key="3">
    <source>
        <dbReference type="ARBA" id="ARBA00022679"/>
    </source>
</evidence>
<evidence type="ECO:0000256" key="1">
    <source>
        <dbReference type="ARBA" id="ARBA00009828"/>
    </source>
</evidence>
<keyword evidence="5 6" id="KW-0804">Transcription</keyword>
<dbReference type="AlphaFoldDB" id="A0A2A5RXS9"/>
<feature type="domain" description="HTH HARE-type" evidence="8">
    <location>
        <begin position="21"/>
        <end position="88"/>
    </location>
</feature>
<organism evidence="9 10">
    <name type="scientific">Pseudolactococcus piscium</name>
    <dbReference type="NCBI Taxonomy" id="1364"/>
    <lineage>
        <taxon>Bacteria</taxon>
        <taxon>Bacillati</taxon>
        <taxon>Bacillota</taxon>
        <taxon>Bacilli</taxon>
        <taxon>Lactobacillales</taxon>
        <taxon>Streptococcaceae</taxon>
        <taxon>Pseudolactococcus</taxon>
    </lineage>
</organism>
<dbReference type="GO" id="GO:0000428">
    <property type="term" value="C:DNA-directed RNA polymerase complex"/>
    <property type="evidence" value="ECO:0007669"/>
    <property type="project" value="UniProtKB-KW"/>
</dbReference>
<reference evidence="9 10" key="1">
    <citation type="submission" date="2014-12" db="EMBL/GenBank/DDBJ databases">
        <title>Draft genome sequences of 10 type strains of Lactococcus.</title>
        <authorList>
            <person name="Sun Z."/>
            <person name="Zhong Z."/>
            <person name="Liu W."/>
            <person name="Zhang W."/>
            <person name="Zhang H."/>
        </authorList>
    </citation>
    <scope>NUCLEOTIDE SEQUENCE [LARGE SCALE GENOMIC DNA]</scope>
    <source>
        <strain evidence="9 10">DSM 6634</strain>
    </source>
</reference>
<dbReference type="HAMAP" id="MF_00357">
    <property type="entry name" value="RNApol_bact_RpoE"/>
    <property type="match status" value="1"/>
</dbReference>
<comment type="similarity">
    <text evidence="1 6">Belongs to the RpoE family.</text>
</comment>
<dbReference type="EMBL" id="JXJW01000013">
    <property type="protein sequence ID" value="PCS06000.1"/>
    <property type="molecule type" value="Genomic_DNA"/>
</dbReference>
<sequence>MFDGDKRLKIKAFAKQDLSELSMIEVAHAMLEEKGKEIDFNVLVNDIQDYLEKSDSEIRDRLSRFYTELNTDGSFIPLGNNVWALRSWYAIDEIDEEVVALDELDDEGERPTKKRKKVNAFAADGVDIDYSDDDPEDDDNSDEADVTYEDENPDDEKDEAEAFDTELEEVDLDDVAVEDLDDDDDDDEEV</sequence>
<dbReference type="InterPro" id="IPR038087">
    <property type="entry name" value="RNAP_delta_N_dom_sf"/>
</dbReference>
<dbReference type="Gene3D" id="1.10.10.1250">
    <property type="entry name" value="RNA polymerase, subunit delta, N-terminal domain"/>
    <property type="match status" value="1"/>
</dbReference>
<dbReference type="Proteomes" id="UP000218282">
    <property type="component" value="Unassembled WGS sequence"/>
</dbReference>
<comment type="subunit">
    <text evidence="6">RNAP is composed of a core of 2 alpha, a beta and a beta' subunits. The core is associated with a delta subunit and one of several sigma factors.</text>
</comment>
<keyword evidence="2 6" id="KW-0240">DNA-directed RNA polymerase</keyword>
<dbReference type="PROSITE" id="PS51913">
    <property type="entry name" value="HTH_HARE"/>
    <property type="match status" value="1"/>
</dbReference>
<evidence type="ECO:0000259" key="8">
    <source>
        <dbReference type="PROSITE" id="PS51913"/>
    </source>
</evidence>
<dbReference type="Pfam" id="PF05066">
    <property type="entry name" value="HARE-HTH"/>
    <property type="match status" value="1"/>
</dbReference>
<evidence type="ECO:0000256" key="2">
    <source>
        <dbReference type="ARBA" id="ARBA00022478"/>
    </source>
</evidence>
<evidence type="ECO:0000256" key="4">
    <source>
        <dbReference type="ARBA" id="ARBA00022695"/>
    </source>
</evidence>
<dbReference type="NCBIfam" id="TIGR04567">
    <property type="entry name" value="RNAP_delt_lowGC"/>
    <property type="match status" value="1"/>
</dbReference>
<gene>
    <name evidence="6" type="primary">rpoE</name>
    <name evidence="9" type="ORF">RU86_GL000505</name>
</gene>
<evidence type="ECO:0000313" key="9">
    <source>
        <dbReference type="EMBL" id="PCS06000.1"/>
    </source>
</evidence>
<evidence type="ECO:0000256" key="7">
    <source>
        <dbReference type="SAM" id="MobiDB-lite"/>
    </source>
</evidence>
<protein>
    <recommendedName>
        <fullName evidence="6">Probable DNA-directed RNA polymerase subunit delta</fullName>
    </recommendedName>
    <alternativeName>
        <fullName evidence="6">RNAP delta factor</fullName>
    </alternativeName>
</protein>
<dbReference type="GO" id="GO:0006351">
    <property type="term" value="P:DNA-templated transcription"/>
    <property type="evidence" value="ECO:0007669"/>
    <property type="project" value="InterPro"/>
</dbReference>
<comment type="function">
    <text evidence="6">Participates in both the initiation and recycling phases of transcription. In the presence of the delta subunit, RNAP displays an increased specificity of transcription, a decreased affinity for nucleic acids, and an increased efficiency of RNA synthesis because of enhanced recycling.</text>
</comment>
<evidence type="ECO:0000313" key="10">
    <source>
        <dbReference type="Proteomes" id="UP000218282"/>
    </source>
</evidence>
<accession>A0A2A5RXS9</accession>
<dbReference type="GO" id="GO:0006355">
    <property type="term" value="P:regulation of DNA-templated transcription"/>
    <property type="evidence" value="ECO:0007669"/>
    <property type="project" value="UniProtKB-UniRule"/>
</dbReference>
<comment type="caution">
    <text evidence="9">The sequence shown here is derived from an EMBL/GenBank/DDBJ whole genome shotgun (WGS) entry which is preliminary data.</text>
</comment>
<proteinExistence type="inferred from homology"/>